<evidence type="ECO:0000256" key="6">
    <source>
        <dbReference type="ARBA" id="ARBA00029466"/>
    </source>
</evidence>
<evidence type="ECO:0000256" key="5">
    <source>
        <dbReference type="ARBA" id="ARBA00023204"/>
    </source>
</evidence>
<dbReference type="GO" id="GO:0004519">
    <property type="term" value="F:endonuclease activity"/>
    <property type="evidence" value="ECO:0007669"/>
    <property type="project" value="UniProtKB-KW"/>
</dbReference>
<keyword evidence="1" id="KW-0540">Nuclease</keyword>
<accession>A0ABY4BQX1</accession>
<keyword evidence="5" id="KW-0234">DNA repair</keyword>
<keyword evidence="3" id="KW-0227">DNA damage</keyword>
<dbReference type="SUPFAM" id="SSF52980">
    <property type="entry name" value="Restriction endonuclease-like"/>
    <property type="match status" value="1"/>
</dbReference>
<dbReference type="Pfam" id="PF03852">
    <property type="entry name" value="Vsr"/>
    <property type="match status" value="1"/>
</dbReference>
<evidence type="ECO:0000256" key="4">
    <source>
        <dbReference type="ARBA" id="ARBA00022801"/>
    </source>
</evidence>
<dbReference type="EMBL" id="CP094532">
    <property type="protein sequence ID" value="UOE41598.1"/>
    <property type="molecule type" value="Genomic_DNA"/>
</dbReference>
<organism evidence="8 9">
    <name type="scientific">Chryseobacterium suipulveris</name>
    <dbReference type="NCBI Taxonomy" id="2929800"/>
    <lineage>
        <taxon>Bacteria</taxon>
        <taxon>Pseudomonadati</taxon>
        <taxon>Bacteroidota</taxon>
        <taxon>Flavobacteriia</taxon>
        <taxon>Flavobacteriales</taxon>
        <taxon>Weeksellaceae</taxon>
        <taxon>Chryseobacterium group</taxon>
        <taxon>Chryseobacterium</taxon>
    </lineage>
</organism>
<protein>
    <submittedName>
        <fullName evidence="8">Very short patch repair endonuclease</fullName>
    </submittedName>
</protein>
<evidence type="ECO:0000256" key="2">
    <source>
        <dbReference type="ARBA" id="ARBA00022759"/>
    </source>
</evidence>
<dbReference type="CDD" id="cd00221">
    <property type="entry name" value="Vsr"/>
    <property type="match status" value="1"/>
</dbReference>
<keyword evidence="4" id="KW-0378">Hydrolase</keyword>
<dbReference type="Proteomes" id="UP000831460">
    <property type="component" value="Chromosome"/>
</dbReference>
<dbReference type="Gene3D" id="3.40.960.10">
    <property type="entry name" value="VSR Endonuclease"/>
    <property type="match status" value="1"/>
</dbReference>
<sequence length="214" mass="25745">MDKLTPEQRRKSMQHNKSKGTKIEILLGKALFANGLRFRKNNRKVYGTPDFTITKYRIAIFADGDFWHGKDWETRRKKIGVNAAFWFEKIERNLERDFKVNKKLQREGWTVLRFWESDIKKKVDEIAEFVKEVVEFKKQKIEEEKLLRKQQRNTQKQNLILNYLSSKNEEFPQELKKNAIKYTRQLLHQKYPEEEITLKIAEELLQYGTSTDKS</sequence>
<evidence type="ECO:0000256" key="1">
    <source>
        <dbReference type="ARBA" id="ARBA00022722"/>
    </source>
</evidence>
<keyword evidence="9" id="KW-1185">Reference proteome</keyword>
<evidence type="ECO:0000259" key="7">
    <source>
        <dbReference type="Pfam" id="PF04480"/>
    </source>
</evidence>
<evidence type="ECO:0000256" key="3">
    <source>
        <dbReference type="ARBA" id="ARBA00022763"/>
    </source>
</evidence>
<comment type="similarity">
    <text evidence="6">Belongs to the Vsr family.</text>
</comment>
<evidence type="ECO:0000313" key="9">
    <source>
        <dbReference type="Proteomes" id="UP000831460"/>
    </source>
</evidence>
<name>A0ABY4BQX1_9FLAO</name>
<dbReference type="InterPro" id="IPR004603">
    <property type="entry name" value="DNA_mismatch_endonuc_vsr"/>
</dbReference>
<dbReference type="RefSeq" id="WP_243550408.1">
    <property type="nucleotide sequence ID" value="NZ_CP094532.1"/>
</dbReference>
<dbReference type="NCBIfam" id="TIGR00632">
    <property type="entry name" value="vsr"/>
    <property type="match status" value="1"/>
</dbReference>
<dbReference type="Pfam" id="PF04480">
    <property type="entry name" value="DUF559"/>
    <property type="match status" value="1"/>
</dbReference>
<proteinExistence type="inferred from homology"/>
<dbReference type="InterPro" id="IPR007569">
    <property type="entry name" value="DUF559"/>
</dbReference>
<gene>
    <name evidence="8" type="ORF">MTP09_02880</name>
</gene>
<reference evidence="8 9" key="1">
    <citation type="submission" date="2022-03" db="EMBL/GenBank/DDBJ databases">
        <title>Chryseobacterium sp. isolated from particulate matters in swine house.</title>
        <authorList>
            <person name="Won M."/>
            <person name="Kim S.-J."/>
            <person name="Kwon S.-W."/>
        </authorList>
    </citation>
    <scope>NUCLEOTIDE SEQUENCE [LARGE SCALE GENOMIC DNA]</scope>
    <source>
        <strain evidence="8 9">SC2-2</strain>
    </source>
</reference>
<evidence type="ECO:0000313" key="8">
    <source>
        <dbReference type="EMBL" id="UOE41598.1"/>
    </source>
</evidence>
<dbReference type="InterPro" id="IPR011335">
    <property type="entry name" value="Restrct_endonuc-II-like"/>
</dbReference>
<feature type="domain" description="DUF559" evidence="7">
    <location>
        <begin position="94"/>
        <end position="134"/>
    </location>
</feature>
<keyword evidence="2 8" id="KW-0255">Endonuclease</keyword>